<protein>
    <submittedName>
        <fullName evidence="2">Uncharacterized protein</fullName>
    </submittedName>
</protein>
<dbReference type="InParanoid" id="A0A5C7ELW9"/>
<keyword evidence="1" id="KW-1133">Transmembrane helix</keyword>
<gene>
    <name evidence="2" type="ORF">FR698_00980</name>
</gene>
<sequence length="91" mass="9335">MEERKPEGNPLIVLAAGGFLGGLIAGGNNAGLFWFAALSLGCAYGLLVLLGHVAKGTQDHWIGTILGLSTFVPLPCGLIGMMIGKSIWGSP</sequence>
<evidence type="ECO:0000256" key="1">
    <source>
        <dbReference type="SAM" id="Phobius"/>
    </source>
</evidence>
<feature type="transmembrane region" description="Helical" evidence="1">
    <location>
        <begin position="32"/>
        <end position="54"/>
    </location>
</feature>
<keyword evidence="1" id="KW-0812">Transmembrane</keyword>
<proteinExistence type="predicted"/>
<dbReference type="AlphaFoldDB" id="A0A5C7ELW9"/>
<organism evidence="2 3">
    <name type="scientific">Pelomicrobium methylotrophicum</name>
    <dbReference type="NCBI Taxonomy" id="2602750"/>
    <lineage>
        <taxon>Bacteria</taxon>
        <taxon>Pseudomonadati</taxon>
        <taxon>Pseudomonadota</taxon>
        <taxon>Hydrogenophilia</taxon>
        <taxon>Hydrogenophilia incertae sedis</taxon>
        <taxon>Pelomicrobium</taxon>
    </lineage>
</organism>
<accession>A0A5C7ELW9</accession>
<feature type="transmembrane region" description="Helical" evidence="1">
    <location>
        <begin position="61"/>
        <end position="83"/>
    </location>
</feature>
<feature type="transmembrane region" description="Helical" evidence="1">
    <location>
        <begin position="9"/>
        <end position="26"/>
    </location>
</feature>
<evidence type="ECO:0000313" key="3">
    <source>
        <dbReference type="Proteomes" id="UP000321201"/>
    </source>
</evidence>
<evidence type="ECO:0000313" key="2">
    <source>
        <dbReference type="EMBL" id="TXF13714.1"/>
    </source>
</evidence>
<keyword evidence="3" id="KW-1185">Reference proteome</keyword>
<keyword evidence="1" id="KW-0472">Membrane</keyword>
<reference evidence="2 3" key="1">
    <citation type="submission" date="2019-08" db="EMBL/GenBank/DDBJ databases">
        <title>Pelomicrobium methylotrophicum gen. nov., sp. nov. a moderately thermophilic, facultatively anaerobic, lithoautotrophic and methylotrophic bacterium isolated from a terrestrial mud volcano.</title>
        <authorList>
            <person name="Slobodkina G.B."/>
            <person name="Merkel A.Y."/>
            <person name="Slobodkin A.I."/>
        </authorList>
    </citation>
    <scope>NUCLEOTIDE SEQUENCE [LARGE SCALE GENOMIC DNA]</scope>
    <source>
        <strain evidence="2 3">SM250</strain>
    </source>
</reference>
<dbReference type="Proteomes" id="UP000321201">
    <property type="component" value="Unassembled WGS sequence"/>
</dbReference>
<dbReference type="EMBL" id="VPFL01000001">
    <property type="protein sequence ID" value="TXF13714.1"/>
    <property type="molecule type" value="Genomic_DNA"/>
</dbReference>
<name>A0A5C7ELW9_9PROT</name>
<comment type="caution">
    <text evidence="2">The sequence shown here is derived from an EMBL/GenBank/DDBJ whole genome shotgun (WGS) entry which is preliminary data.</text>
</comment>